<dbReference type="InterPro" id="IPR012951">
    <property type="entry name" value="BBE"/>
</dbReference>
<evidence type="ECO:0000313" key="8">
    <source>
        <dbReference type="EMBL" id="MBA8953040.1"/>
    </source>
</evidence>
<reference evidence="8 9" key="1">
    <citation type="submission" date="2020-08" db="EMBL/GenBank/DDBJ databases">
        <title>Genomic Encyclopedia of Type Strains, Phase IV (KMG-IV): sequencing the most valuable type-strain genomes for metagenomic binning, comparative biology and taxonomic classification.</title>
        <authorList>
            <person name="Goeker M."/>
        </authorList>
    </citation>
    <scope>NUCLEOTIDE SEQUENCE [LARGE SCALE GENOMIC DNA]</scope>
    <source>
        <strain evidence="8 9">DSM 44197</strain>
    </source>
</reference>
<comment type="similarity">
    <text evidence="2">Belongs to the oxygen-dependent FAD-linked oxidoreductase family.</text>
</comment>
<dbReference type="GO" id="GO:0016491">
    <property type="term" value="F:oxidoreductase activity"/>
    <property type="evidence" value="ECO:0007669"/>
    <property type="project" value="UniProtKB-KW"/>
</dbReference>
<gene>
    <name evidence="8" type="ORF">HNR61_004690</name>
</gene>
<evidence type="ECO:0000256" key="3">
    <source>
        <dbReference type="ARBA" id="ARBA00022630"/>
    </source>
</evidence>
<comment type="caution">
    <text evidence="8">The sequence shown here is derived from an EMBL/GenBank/DDBJ whole genome shotgun (WGS) entry which is preliminary data.</text>
</comment>
<evidence type="ECO:0000256" key="6">
    <source>
        <dbReference type="SAM" id="SignalP"/>
    </source>
</evidence>
<feature type="signal peptide" evidence="6">
    <location>
        <begin position="1"/>
        <end position="28"/>
    </location>
</feature>
<dbReference type="RefSeq" id="WP_182845294.1">
    <property type="nucleotide sequence ID" value="NZ_JACJIA010000006.1"/>
</dbReference>
<evidence type="ECO:0000256" key="2">
    <source>
        <dbReference type="ARBA" id="ARBA00005466"/>
    </source>
</evidence>
<name>A0A7W3LRV0_ACTNM</name>
<dbReference type="SUPFAM" id="SSF56176">
    <property type="entry name" value="FAD-binding/transporter-associated domain-like"/>
    <property type="match status" value="1"/>
</dbReference>
<dbReference type="Gene3D" id="3.30.465.10">
    <property type="match status" value="1"/>
</dbReference>
<dbReference type="PANTHER" id="PTHR42973:SF39">
    <property type="entry name" value="FAD-BINDING PCMH-TYPE DOMAIN-CONTAINING PROTEIN"/>
    <property type="match status" value="1"/>
</dbReference>
<dbReference type="InterPro" id="IPR006311">
    <property type="entry name" value="TAT_signal"/>
</dbReference>
<dbReference type="GO" id="GO:0071949">
    <property type="term" value="F:FAD binding"/>
    <property type="evidence" value="ECO:0007669"/>
    <property type="project" value="InterPro"/>
</dbReference>
<keyword evidence="3" id="KW-0285">Flavoprotein</keyword>
<evidence type="ECO:0000313" key="9">
    <source>
        <dbReference type="Proteomes" id="UP000572680"/>
    </source>
</evidence>
<dbReference type="Pfam" id="PF01565">
    <property type="entry name" value="FAD_binding_4"/>
    <property type="match status" value="1"/>
</dbReference>
<evidence type="ECO:0000256" key="4">
    <source>
        <dbReference type="ARBA" id="ARBA00022827"/>
    </source>
</evidence>
<keyword evidence="9" id="KW-1185">Reference proteome</keyword>
<dbReference type="InterPro" id="IPR036318">
    <property type="entry name" value="FAD-bd_PCMH-like_sf"/>
</dbReference>
<comment type="cofactor">
    <cofactor evidence="1">
        <name>FAD</name>
        <dbReference type="ChEBI" id="CHEBI:57692"/>
    </cofactor>
</comment>
<sequence>MSPIPRRRVLASTGALAGAALIPTEAAAAARPTPAGRVLPGDVRYPDLVRGFNLRWAGKPDYVLLPTTTEQVVRAVSDAVRSGRRVTVRSGGHCFEDFTTTPDIKVVIDLSQLAAISYDAGRRAIEVEAGATLVEVYDTMFRRWGVTVPGGQCLSVGAGGHVPGAGYGPMSRMYGLISDHLYAVEVVVVDRDGGAHAVVARRDDPDARLRDLWWAHTGGGGGSFGVVTRFWFRTPGATGDDPSGLLPKPPSHTWLSSVIWPWEGLTEAGFTRLVRNYGSWYERHRAAGTPFDGLFSRFNLLHKAGGVVQLASSLASDGGDAEQRMREFVAAIGEGVGVPSMVTEHRRVPWLHSVSWANNAGADPTGRADYKSANMRRGFTAEQLAAMYRHLTRTDYQHQTALVSIASLGGRIGAVAPGHTAVAQRDSIMRAMFFATWHDPAEDDRHVAWVREFYKGVFAATGGVPVPNEVTDGCFINYPDGDLNDPRWNSSGVPWHTLYFKDNYARLQRTKAQWDPRNVFHHSQSIRPPAR</sequence>
<keyword evidence="5" id="KW-0560">Oxidoreductase</keyword>
<dbReference type="InterPro" id="IPR050416">
    <property type="entry name" value="FAD-linked_Oxidoreductase"/>
</dbReference>
<dbReference type="PROSITE" id="PS51387">
    <property type="entry name" value="FAD_PCMH"/>
    <property type="match status" value="1"/>
</dbReference>
<feature type="chain" id="PRO_5030534457" description="FAD-binding PCMH-type domain-containing protein" evidence="6">
    <location>
        <begin position="29"/>
        <end position="531"/>
    </location>
</feature>
<dbReference type="Proteomes" id="UP000572680">
    <property type="component" value="Unassembled WGS sequence"/>
</dbReference>
<dbReference type="EMBL" id="JACJIA010000006">
    <property type="protein sequence ID" value="MBA8953040.1"/>
    <property type="molecule type" value="Genomic_DNA"/>
</dbReference>
<protein>
    <recommendedName>
        <fullName evidence="7">FAD-binding PCMH-type domain-containing protein</fullName>
    </recommendedName>
</protein>
<proteinExistence type="inferred from homology"/>
<dbReference type="InterPro" id="IPR016169">
    <property type="entry name" value="FAD-bd_PCMH_sub2"/>
</dbReference>
<dbReference type="InterPro" id="IPR016166">
    <property type="entry name" value="FAD-bd_PCMH"/>
</dbReference>
<dbReference type="Gene3D" id="3.40.462.20">
    <property type="match status" value="1"/>
</dbReference>
<keyword evidence="6" id="KW-0732">Signal</keyword>
<evidence type="ECO:0000259" key="7">
    <source>
        <dbReference type="PROSITE" id="PS51387"/>
    </source>
</evidence>
<dbReference type="AlphaFoldDB" id="A0A7W3LRV0"/>
<dbReference type="PANTHER" id="PTHR42973">
    <property type="entry name" value="BINDING OXIDOREDUCTASE, PUTATIVE (AFU_ORTHOLOGUE AFUA_1G17690)-RELATED"/>
    <property type="match status" value="1"/>
</dbReference>
<evidence type="ECO:0000256" key="1">
    <source>
        <dbReference type="ARBA" id="ARBA00001974"/>
    </source>
</evidence>
<dbReference type="PROSITE" id="PS51318">
    <property type="entry name" value="TAT"/>
    <property type="match status" value="1"/>
</dbReference>
<keyword evidence="4" id="KW-0274">FAD</keyword>
<accession>A0A7W3LRV0</accession>
<dbReference type="InterPro" id="IPR006094">
    <property type="entry name" value="Oxid_FAD_bind_N"/>
</dbReference>
<feature type="domain" description="FAD-binding PCMH-type" evidence="7">
    <location>
        <begin position="56"/>
        <end position="237"/>
    </location>
</feature>
<dbReference type="Pfam" id="PF08031">
    <property type="entry name" value="BBE"/>
    <property type="match status" value="1"/>
</dbReference>
<evidence type="ECO:0000256" key="5">
    <source>
        <dbReference type="ARBA" id="ARBA00023002"/>
    </source>
</evidence>
<organism evidence="8 9">
    <name type="scientific">Actinomadura namibiensis</name>
    <dbReference type="NCBI Taxonomy" id="182080"/>
    <lineage>
        <taxon>Bacteria</taxon>
        <taxon>Bacillati</taxon>
        <taxon>Actinomycetota</taxon>
        <taxon>Actinomycetes</taxon>
        <taxon>Streptosporangiales</taxon>
        <taxon>Thermomonosporaceae</taxon>
        <taxon>Actinomadura</taxon>
    </lineage>
</organism>